<dbReference type="Proteomes" id="UP000011083">
    <property type="component" value="Unassembled WGS sequence"/>
</dbReference>
<dbReference type="InterPro" id="IPR036390">
    <property type="entry name" value="WH_DNA-bd_sf"/>
</dbReference>
<dbReference type="VEuPathDB" id="AmoebaDB:ACA1_065000"/>
<evidence type="ECO:0000313" key="2">
    <source>
        <dbReference type="EMBL" id="ELR17713.1"/>
    </source>
</evidence>
<evidence type="ECO:0000256" key="1">
    <source>
        <dbReference type="SAM" id="MobiDB-lite"/>
    </source>
</evidence>
<feature type="compositionally biased region" description="Low complexity" evidence="1">
    <location>
        <begin position="59"/>
        <end position="74"/>
    </location>
</feature>
<feature type="region of interest" description="Disordered" evidence="1">
    <location>
        <begin position="395"/>
        <end position="420"/>
    </location>
</feature>
<dbReference type="RefSeq" id="XP_004339726.1">
    <property type="nucleotide sequence ID" value="XM_004339678.1"/>
</dbReference>
<keyword evidence="3" id="KW-1185">Reference proteome</keyword>
<evidence type="ECO:0000313" key="3">
    <source>
        <dbReference type="Proteomes" id="UP000011083"/>
    </source>
</evidence>
<name>L8GYV0_ACACF</name>
<dbReference type="EMBL" id="KB007974">
    <property type="protein sequence ID" value="ELR17713.1"/>
    <property type="molecule type" value="Genomic_DNA"/>
</dbReference>
<dbReference type="InterPro" id="IPR036388">
    <property type="entry name" value="WH-like_DNA-bd_sf"/>
</dbReference>
<gene>
    <name evidence="2" type="ORF">ACA1_065000</name>
</gene>
<proteinExistence type="predicted"/>
<dbReference type="GeneID" id="14917795"/>
<dbReference type="SUPFAM" id="SSF46785">
    <property type="entry name" value="Winged helix' DNA-binding domain"/>
    <property type="match status" value="1"/>
</dbReference>
<sequence>MQDVKRPLSPSHYADPLSCAPSPPPCQVSAARRAGTKTKATRTRASCERDPAPRKKPKLAPTATTTPAEFATAAVGIKPRRAQQQQPPPQTRTCRPDPDCFDPIPGTGTLAPVWGGGHDPAALEGADDEVVMEEGVVAHPPQSERLTLADQCEPMVRRWTRLEPLPSEDGDLLDYEREEQFVVLLAARPTAPQAGAEAAVRVRDEQFAALARRTAEEDLSNAVEEALTLANWASGELLALSELTGCLAGMPSEDLDPSERTKATKNLAAQIVALLQKGPTTRSHISSCFSINRRRTSTILSVLKGVGLIEEVRLPSSKEKLIVLNQKQMAICSDLPKYVTMLHQLKVMRVRLLLHLRSLDGETSPSDDIPPARPSQYDNPIEILDLPYSAAAHATRPRSPVDTAMTLEPTLPRASPPQQPTDIDAAAAGAGAASAVVDEFEGEQGDALGSYVSFLLGAMQVQPEAPQPRVAGCDEVVTREPLDIEYAIAAIYDDLLDQQQPNHPPWLSNQGNANPYANDLDLNEGDFAYISHLSHNDAARVLDLNEYDDGYDVEGDDDMPPASAYDRGAAAQPMHRLGADASAGGAWPVGNTGELDQLFCEEQMTLLTTETFEDVLLPDEESPQFD</sequence>
<dbReference type="AlphaFoldDB" id="L8GYV0"/>
<organism evidence="2 3">
    <name type="scientific">Acanthamoeba castellanii (strain ATCC 30010 / Neff)</name>
    <dbReference type="NCBI Taxonomy" id="1257118"/>
    <lineage>
        <taxon>Eukaryota</taxon>
        <taxon>Amoebozoa</taxon>
        <taxon>Discosea</taxon>
        <taxon>Longamoebia</taxon>
        <taxon>Centramoebida</taxon>
        <taxon>Acanthamoebidae</taxon>
        <taxon>Acanthamoeba</taxon>
    </lineage>
</organism>
<reference evidence="2 3" key="1">
    <citation type="journal article" date="2013" name="Genome Biol.">
        <title>Genome of Acanthamoeba castellanii highlights extensive lateral gene transfer and early evolution of tyrosine kinase signaling.</title>
        <authorList>
            <person name="Clarke M."/>
            <person name="Lohan A.J."/>
            <person name="Liu B."/>
            <person name="Lagkouvardos I."/>
            <person name="Roy S."/>
            <person name="Zafar N."/>
            <person name="Bertelli C."/>
            <person name="Schilde C."/>
            <person name="Kianianmomeni A."/>
            <person name="Burglin T.R."/>
            <person name="Frech C."/>
            <person name="Turcotte B."/>
            <person name="Kopec K.O."/>
            <person name="Synnott J.M."/>
            <person name="Choo C."/>
            <person name="Paponov I."/>
            <person name="Finkler A."/>
            <person name="Soon Heng Tan C."/>
            <person name="Hutchins A.P."/>
            <person name="Weinmeier T."/>
            <person name="Rattei T."/>
            <person name="Chu J.S."/>
            <person name="Gimenez G."/>
            <person name="Irimia M."/>
            <person name="Rigden D.J."/>
            <person name="Fitzpatrick D.A."/>
            <person name="Lorenzo-Morales J."/>
            <person name="Bateman A."/>
            <person name="Chiu C.H."/>
            <person name="Tang P."/>
            <person name="Hegemann P."/>
            <person name="Fromm H."/>
            <person name="Raoult D."/>
            <person name="Greub G."/>
            <person name="Miranda-Saavedra D."/>
            <person name="Chen N."/>
            <person name="Nash P."/>
            <person name="Ginger M.L."/>
            <person name="Horn M."/>
            <person name="Schaap P."/>
            <person name="Caler L."/>
            <person name="Loftus B."/>
        </authorList>
    </citation>
    <scope>NUCLEOTIDE SEQUENCE [LARGE SCALE GENOMIC DNA]</scope>
    <source>
        <strain evidence="2 3">Neff</strain>
    </source>
</reference>
<accession>L8GYV0</accession>
<dbReference type="Gene3D" id="1.10.10.10">
    <property type="entry name" value="Winged helix-like DNA-binding domain superfamily/Winged helix DNA-binding domain"/>
    <property type="match status" value="1"/>
</dbReference>
<dbReference type="KEGG" id="acan:ACA1_065000"/>
<feature type="region of interest" description="Disordered" evidence="1">
    <location>
        <begin position="1"/>
        <end position="97"/>
    </location>
</feature>
<protein>
    <submittedName>
        <fullName evidence="2">Uncharacterized protein</fullName>
    </submittedName>
</protein>